<comment type="caution">
    <text evidence="1">The sequence shown here is derived from an EMBL/GenBank/DDBJ whole genome shotgun (WGS) entry which is preliminary data.</text>
</comment>
<keyword evidence="2" id="KW-1185">Reference proteome</keyword>
<dbReference type="PANTHER" id="PTHR10974">
    <property type="entry name" value="FI08016P-RELATED"/>
    <property type="match status" value="1"/>
</dbReference>
<gene>
    <name evidence="1" type="ORF">QE152_g26354</name>
</gene>
<dbReference type="SUPFAM" id="SSF53649">
    <property type="entry name" value="Alkaline phosphatase-like"/>
    <property type="match status" value="1"/>
</dbReference>
<dbReference type="Pfam" id="PF02995">
    <property type="entry name" value="DUF229"/>
    <property type="match status" value="1"/>
</dbReference>
<dbReference type="AlphaFoldDB" id="A0AAW1JZU2"/>
<dbReference type="Gene3D" id="3.40.720.10">
    <property type="entry name" value="Alkaline Phosphatase, subunit A"/>
    <property type="match status" value="1"/>
</dbReference>
<dbReference type="CDD" id="cd16021">
    <property type="entry name" value="ALP_like"/>
    <property type="match status" value="1"/>
</dbReference>
<evidence type="ECO:0000313" key="2">
    <source>
        <dbReference type="Proteomes" id="UP001458880"/>
    </source>
</evidence>
<accession>A0AAW1JZU2</accession>
<dbReference type="InterPro" id="IPR004245">
    <property type="entry name" value="DUF229"/>
</dbReference>
<dbReference type="FunFam" id="3.40.720.10:FF:000017">
    <property type="entry name" value="Predicted protein"/>
    <property type="match status" value="1"/>
</dbReference>
<proteinExistence type="predicted"/>
<dbReference type="PANTHER" id="PTHR10974:SF9">
    <property type="entry name" value="DUF229 DOMAIN CONTAINING PROTEIN-RELATED"/>
    <property type="match status" value="1"/>
</dbReference>
<evidence type="ECO:0000313" key="1">
    <source>
        <dbReference type="EMBL" id="KAK9709886.1"/>
    </source>
</evidence>
<dbReference type="InterPro" id="IPR017850">
    <property type="entry name" value="Alkaline_phosphatase_core_sf"/>
</dbReference>
<dbReference type="GO" id="GO:0005615">
    <property type="term" value="C:extracellular space"/>
    <property type="evidence" value="ECO:0007669"/>
    <property type="project" value="TreeGrafter"/>
</dbReference>
<sequence length="612" mass="71194">MNNSLQTFPRKVQVPVQENYIIYNSKCRLPDLDPFNQDVIPYHEKKTYIPCRTKDLLTYVENNGTIAILFINKTVEPQYAISGTTCRLSYVSRIDDMNIKLTEFVEFESGTILKGNTVIVKCYSKWTEEEVYANAHTVAILDEHMQKTAVPDDNKPNVILIGIDSISRLNIYRTMPKTVKYLHEIDFIEYKGYNKVEDNTFPNLMAILTGNNMSKIIEECNPYKGNLSHCEFLWNNFKKAGYITAYAEDEMVLNTFNYLKDGFLTQPTDFCYLPYMLASESLWKSILDHRSYCSGPETSVERILNIVKDFTISLRGYPKFGLFWTNTGSHDYLNSPTRFDDVYLQFFHDMYKSGVLNNTIVIFLSDHGLRFGNILLTRSGWLEERLPFLYFSFPLKFRKIYPKKYENIKTNVMRLTSPYDLHLTIKDIARIYNNMTNISRSSACPQCKSLFEEADVIRSCEEAAIPVHYCTCTGYQYYDPDSILSKNAVKYILGSLNNKTLTNDEATTTCALLKVNKIVSASISQSDQQWYKNDTYLMVVFTTIPETILRATVNISEDNSGRTKFQLQGRVNRLDMYKFSSQCINSWDYKIYCYCKLNQQFDMNFFSFWFEV</sequence>
<name>A0AAW1JZU2_POPJA</name>
<organism evidence="1 2">
    <name type="scientific">Popillia japonica</name>
    <name type="common">Japanese beetle</name>
    <dbReference type="NCBI Taxonomy" id="7064"/>
    <lineage>
        <taxon>Eukaryota</taxon>
        <taxon>Metazoa</taxon>
        <taxon>Ecdysozoa</taxon>
        <taxon>Arthropoda</taxon>
        <taxon>Hexapoda</taxon>
        <taxon>Insecta</taxon>
        <taxon>Pterygota</taxon>
        <taxon>Neoptera</taxon>
        <taxon>Endopterygota</taxon>
        <taxon>Coleoptera</taxon>
        <taxon>Polyphaga</taxon>
        <taxon>Scarabaeiformia</taxon>
        <taxon>Scarabaeidae</taxon>
        <taxon>Rutelinae</taxon>
        <taxon>Popillia</taxon>
    </lineage>
</organism>
<protein>
    <submittedName>
        <fullName evidence="1">Uncharacterized protein</fullName>
    </submittedName>
</protein>
<dbReference type="EMBL" id="JASPKY010000300">
    <property type="protein sequence ID" value="KAK9709886.1"/>
    <property type="molecule type" value="Genomic_DNA"/>
</dbReference>
<reference evidence="1 2" key="1">
    <citation type="journal article" date="2024" name="BMC Genomics">
        <title>De novo assembly and annotation of Popillia japonica's genome with initial clues to its potential as an invasive pest.</title>
        <authorList>
            <person name="Cucini C."/>
            <person name="Boschi S."/>
            <person name="Funari R."/>
            <person name="Cardaioli E."/>
            <person name="Iannotti N."/>
            <person name="Marturano G."/>
            <person name="Paoli F."/>
            <person name="Bruttini M."/>
            <person name="Carapelli A."/>
            <person name="Frati F."/>
            <person name="Nardi F."/>
        </authorList>
    </citation>
    <scope>NUCLEOTIDE SEQUENCE [LARGE SCALE GENOMIC DNA]</scope>
    <source>
        <strain evidence="1">DMR45628</strain>
    </source>
</reference>
<dbReference type="Proteomes" id="UP001458880">
    <property type="component" value="Unassembled WGS sequence"/>
</dbReference>